<sequence length="88" mass="10266">MSIMALLEKQIKDPTRVNIFSFSARNESMFQIDSVTHMEELLKRRCRTKDLYDSEIHYGLSQGRLAEREKDGTINRGIHPTTIARKQI</sequence>
<protein>
    <submittedName>
        <fullName evidence="1">Uncharacterized protein</fullName>
    </submittedName>
</protein>
<dbReference type="Proteomes" id="UP000225448">
    <property type="component" value="Segment"/>
</dbReference>
<proteinExistence type="predicted"/>
<dbReference type="EMBL" id="MF042360">
    <property type="protein sequence ID" value="ARV76937.1"/>
    <property type="molecule type" value="Genomic_DNA"/>
</dbReference>
<gene>
    <name evidence="1" type="ORF">PHABIO_306</name>
</gene>
<accession>A0A1Y0T259</accession>
<evidence type="ECO:0000313" key="1">
    <source>
        <dbReference type="EMBL" id="ARV76937.1"/>
    </source>
</evidence>
<evidence type="ECO:0000313" key="2">
    <source>
        <dbReference type="Proteomes" id="UP000225448"/>
    </source>
</evidence>
<keyword evidence="2" id="KW-1185">Reference proteome</keyword>
<name>A0A1Y0T259_9CAUD</name>
<reference evidence="1 2" key="1">
    <citation type="submission" date="2017-05" db="EMBL/GenBank/DDBJ databases">
        <authorList>
            <person name="Song R."/>
            <person name="Chenine A.L."/>
            <person name="Ruprecht R.M."/>
        </authorList>
    </citation>
    <scope>NUCLEOTIDE SEQUENCE [LARGE SCALE GENOMIC DNA]</scope>
</reference>
<organism evidence="1 2">
    <name type="scientific">Pseudomonas phage Phabio</name>
    <dbReference type="NCBI Taxonomy" id="2006668"/>
    <lineage>
        <taxon>Viruses</taxon>
        <taxon>Duplodnaviria</taxon>
        <taxon>Heunggongvirae</taxon>
        <taxon>Uroviricota</taxon>
        <taxon>Caudoviricetes</taxon>
        <taxon>Chimalliviridae</taxon>
        <taxon>Phabiovirus</taxon>
        <taxon>Phabiovirus phabio</taxon>
    </lineage>
</organism>